<dbReference type="PROSITE" id="PS01071">
    <property type="entry name" value="GRPE"/>
    <property type="match status" value="1"/>
</dbReference>
<dbReference type="EMBL" id="LYDR01000072">
    <property type="protein sequence ID" value="ODA31962.1"/>
    <property type="molecule type" value="Genomic_DNA"/>
</dbReference>
<dbReference type="Gene3D" id="2.30.22.10">
    <property type="entry name" value="Head domain of nucleotide exchange factor GrpE"/>
    <property type="match status" value="1"/>
</dbReference>
<comment type="subunit">
    <text evidence="3 10">Homodimer.</text>
</comment>
<evidence type="ECO:0000256" key="7">
    <source>
        <dbReference type="ARBA" id="ARBA00053401"/>
    </source>
</evidence>
<dbReference type="SUPFAM" id="SSF51064">
    <property type="entry name" value="Head domain of nucleotide exchange factor GrpE"/>
    <property type="match status" value="1"/>
</dbReference>
<comment type="similarity">
    <text evidence="2 10 12">Belongs to the GrpE family.</text>
</comment>
<dbReference type="GO" id="GO:0051087">
    <property type="term" value="F:protein-folding chaperone binding"/>
    <property type="evidence" value="ECO:0007669"/>
    <property type="project" value="InterPro"/>
</dbReference>
<accession>A0A1C3EFD0</accession>
<evidence type="ECO:0000256" key="6">
    <source>
        <dbReference type="ARBA" id="ARBA00023186"/>
    </source>
</evidence>
<comment type="subcellular location">
    <subcellularLocation>
        <location evidence="1 10">Cytoplasm</location>
    </subcellularLocation>
</comment>
<dbReference type="STRING" id="1841610.A6X21_22095"/>
<evidence type="ECO:0000256" key="8">
    <source>
        <dbReference type="ARBA" id="ARBA00072274"/>
    </source>
</evidence>
<evidence type="ECO:0000256" key="10">
    <source>
        <dbReference type="HAMAP-Rule" id="MF_01151"/>
    </source>
</evidence>
<evidence type="ECO:0000256" key="4">
    <source>
        <dbReference type="ARBA" id="ARBA00022490"/>
    </source>
</evidence>
<evidence type="ECO:0000313" key="14">
    <source>
        <dbReference type="EMBL" id="ODA31962.1"/>
    </source>
</evidence>
<dbReference type="GO" id="GO:0006457">
    <property type="term" value="P:protein folding"/>
    <property type="evidence" value="ECO:0007669"/>
    <property type="project" value="InterPro"/>
</dbReference>
<dbReference type="GO" id="GO:0000774">
    <property type="term" value="F:adenyl-nucleotide exchange factor activity"/>
    <property type="evidence" value="ECO:0007669"/>
    <property type="project" value="InterPro"/>
</dbReference>
<evidence type="ECO:0000256" key="9">
    <source>
        <dbReference type="ARBA" id="ARBA00076414"/>
    </source>
</evidence>
<dbReference type="GO" id="GO:0042803">
    <property type="term" value="F:protein homodimerization activity"/>
    <property type="evidence" value="ECO:0007669"/>
    <property type="project" value="InterPro"/>
</dbReference>
<name>A0A1C3EFD0_9PLAN</name>
<evidence type="ECO:0000256" key="5">
    <source>
        <dbReference type="ARBA" id="ARBA00023016"/>
    </source>
</evidence>
<dbReference type="NCBIfam" id="NF010738">
    <property type="entry name" value="PRK14140.1"/>
    <property type="match status" value="1"/>
</dbReference>
<evidence type="ECO:0000313" key="15">
    <source>
        <dbReference type="Proteomes" id="UP000094828"/>
    </source>
</evidence>
<dbReference type="GO" id="GO:0005737">
    <property type="term" value="C:cytoplasm"/>
    <property type="evidence" value="ECO:0007669"/>
    <property type="project" value="UniProtKB-SubCell"/>
</dbReference>
<keyword evidence="15" id="KW-1185">Reference proteome</keyword>
<dbReference type="CDD" id="cd00446">
    <property type="entry name" value="GrpE"/>
    <property type="match status" value="1"/>
</dbReference>
<dbReference type="GO" id="GO:0051082">
    <property type="term" value="F:unfolded protein binding"/>
    <property type="evidence" value="ECO:0007669"/>
    <property type="project" value="TreeGrafter"/>
</dbReference>
<evidence type="ECO:0000256" key="2">
    <source>
        <dbReference type="ARBA" id="ARBA00009054"/>
    </source>
</evidence>
<evidence type="ECO:0000256" key="12">
    <source>
        <dbReference type="RuleBase" id="RU004478"/>
    </source>
</evidence>
<proteinExistence type="inferred from homology"/>
<keyword evidence="6 10" id="KW-0143">Chaperone</keyword>
<dbReference type="HAMAP" id="MF_01151">
    <property type="entry name" value="GrpE"/>
    <property type="match status" value="1"/>
</dbReference>
<keyword evidence="4 10" id="KW-0963">Cytoplasm</keyword>
<comment type="caution">
    <text evidence="14">The sequence shown here is derived from an EMBL/GenBank/DDBJ whole genome shotgun (WGS) entry which is preliminary data.</text>
</comment>
<evidence type="ECO:0000256" key="13">
    <source>
        <dbReference type="SAM" id="MobiDB-lite"/>
    </source>
</evidence>
<dbReference type="PRINTS" id="PR00773">
    <property type="entry name" value="GRPEPROTEIN"/>
</dbReference>
<dbReference type="AlphaFoldDB" id="A0A1C3EFD0"/>
<dbReference type="Proteomes" id="UP000094828">
    <property type="component" value="Unassembled WGS sequence"/>
</dbReference>
<dbReference type="PANTHER" id="PTHR21237">
    <property type="entry name" value="GRPE PROTEIN"/>
    <property type="match status" value="1"/>
</dbReference>
<protein>
    <recommendedName>
        <fullName evidence="8 10">Protein GrpE</fullName>
    </recommendedName>
    <alternativeName>
        <fullName evidence="9 10">HSP-70 cofactor</fullName>
    </alternativeName>
</protein>
<dbReference type="InterPro" id="IPR009012">
    <property type="entry name" value="GrpE_head"/>
</dbReference>
<dbReference type="PANTHER" id="PTHR21237:SF23">
    <property type="entry name" value="GRPE PROTEIN HOMOLOG, MITOCHONDRIAL"/>
    <property type="match status" value="1"/>
</dbReference>
<gene>
    <name evidence="10" type="primary">grpE</name>
    <name evidence="14" type="ORF">A6X21_22095</name>
</gene>
<sequence length="173" mass="19150">MNTENPENTAETTESSTSVNMVQALTEERDQFKEKWARSVADLENYRRRVQKEAEEERKYGAATFLRTVLPGFDNLQRAIQAGKSPAAKLEDLVKGVEMVSQQFETLFAGMGAVVIPTVGEPFDPNRHEAITQAPSADYPPMTVIQEVERGFTLHDRVIRPAKVIVSSAPAAG</sequence>
<keyword evidence="5 10" id="KW-0346">Stress response</keyword>
<dbReference type="SUPFAM" id="SSF58014">
    <property type="entry name" value="Coiled-coil domain of nucleotide exchange factor GrpE"/>
    <property type="match status" value="1"/>
</dbReference>
<feature type="region of interest" description="Disordered" evidence="13">
    <location>
        <begin position="1"/>
        <end position="20"/>
    </location>
</feature>
<evidence type="ECO:0000256" key="11">
    <source>
        <dbReference type="RuleBase" id="RU000639"/>
    </source>
</evidence>
<dbReference type="FunFam" id="2.30.22.10:FF:000001">
    <property type="entry name" value="Protein GrpE"/>
    <property type="match status" value="1"/>
</dbReference>
<evidence type="ECO:0000256" key="3">
    <source>
        <dbReference type="ARBA" id="ARBA00011738"/>
    </source>
</evidence>
<dbReference type="RefSeq" id="WP_068847736.1">
    <property type="nucleotide sequence ID" value="NZ_LYDR01000072.1"/>
</dbReference>
<reference evidence="14 15" key="1">
    <citation type="submission" date="2016-05" db="EMBL/GenBank/DDBJ databases">
        <title>Genomic and physiological characterization of Planctopirus sp. isolated from fresh water lake.</title>
        <authorList>
            <person name="Subhash Y."/>
            <person name="Ramana C."/>
        </authorList>
    </citation>
    <scope>NUCLEOTIDE SEQUENCE [LARGE SCALE GENOMIC DNA]</scope>
    <source>
        <strain evidence="14 15">JC280</strain>
    </source>
</reference>
<evidence type="ECO:0000256" key="1">
    <source>
        <dbReference type="ARBA" id="ARBA00004496"/>
    </source>
</evidence>
<dbReference type="OrthoDB" id="9812586at2"/>
<dbReference type="InterPro" id="IPR013805">
    <property type="entry name" value="GrpE_CC"/>
</dbReference>
<dbReference type="Gene3D" id="3.90.20.20">
    <property type="match status" value="1"/>
</dbReference>
<comment type="function">
    <text evidence="7 10 11">Participates actively in the response to hyperosmotic and heat shock by preventing the aggregation of stress-denatured proteins, in association with DnaK and GrpE. It is the nucleotide exchange factor for DnaK and may function as a thermosensor. Unfolded proteins bind initially to DnaJ; upon interaction with the DnaJ-bound protein, DnaK hydrolyzes its bound ATP, resulting in the formation of a stable complex. GrpE releases ADP from DnaK; ATP binding to DnaK triggers the release of the substrate protein, thus completing the reaction cycle. Several rounds of ATP-dependent interactions between DnaJ, DnaK and GrpE are required for fully efficient folding.</text>
</comment>
<organism evidence="14 15">
    <name type="scientific">Planctopirus hydrillae</name>
    <dbReference type="NCBI Taxonomy" id="1841610"/>
    <lineage>
        <taxon>Bacteria</taxon>
        <taxon>Pseudomonadati</taxon>
        <taxon>Planctomycetota</taxon>
        <taxon>Planctomycetia</taxon>
        <taxon>Planctomycetales</taxon>
        <taxon>Planctomycetaceae</taxon>
        <taxon>Planctopirus</taxon>
    </lineage>
</organism>
<dbReference type="Pfam" id="PF01025">
    <property type="entry name" value="GrpE"/>
    <property type="match status" value="1"/>
</dbReference>
<dbReference type="InterPro" id="IPR000740">
    <property type="entry name" value="GrpE"/>
</dbReference>